<feature type="domain" description="C2H2-type" evidence="2">
    <location>
        <begin position="338"/>
        <end position="366"/>
    </location>
</feature>
<dbReference type="Gene3D" id="3.30.160.60">
    <property type="entry name" value="Classic Zinc Finger"/>
    <property type="match status" value="1"/>
</dbReference>
<feature type="domain" description="C2H2-type" evidence="2">
    <location>
        <begin position="380"/>
        <end position="408"/>
    </location>
</feature>
<dbReference type="AlphaFoldDB" id="A0A4U7AQG7"/>
<reference evidence="3 4" key="1">
    <citation type="submission" date="2018-02" db="EMBL/GenBank/DDBJ databases">
        <title>Draft genome sequences of Elsinoe sp., causing black scab on jojoba.</title>
        <authorList>
            <person name="Stodart B."/>
            <person name="Jeffress S."/>
            <person name="Ash G."/>
            <person name="Arun Chinnappa K."/>
        </authorList>
    </citation>
    <scope>NUCLEOTIDE SEQUENCE [LARGE SCALE GENOMIC DNA]</scope>
    <source>
        <strain evidence="3 4">Hillstone_2</strain>
    </source>
</reference>
<feature type="region of interest" description="Disordered" evidence="1">
    <location>
        <begin position="396"/>
        <end position="424"/>
    </location>
</feature>
<feature type="compositionally biased region" description="Basic and acidic residues" evidence="1">
    <location>
        <begin position="397"/>
        <end position="412"/>
    </location>
</feature>
<feature type="domain" description="C2H2-type" evidence="2">
    <location>
        <begin position="277"/>
        <end position="305"/>
    </location>
</feature>
<dbReference type="Proteomes" id="UP000308133">
    <property type="component" value="Unassembled WGS sequence"/>
</dbReference>
<name>A0A4U7AQG7_9PEZI</name>
<evidence type="ECO:0000256" key="1">
    <source>
        <dbReference type="SAM" id="MobiDB-lite"/>
    </source>
</evidence>
<dbReference type="EMBL" id="PTQR01000088">
    <property type="protein sequence ID" value="TKX20438.1"/>
    <property type="molecule type" value="Genomic_DNA"/>
</dbReference>
<accession>A0A4U7AQG7</accession>
<gene>
    <name evidence="3" type="ORF">C1H76_7248</name>
</gene>
<dbReference type="SMART" id="SM00355">
    <property type="entry name" value="ZnF_C2H2"/>
    <property type="match status" value="3"/>
</dbReference>
<feature type="compositionally biased region" description="Polar residues" evidence="1">
    <location>
        <begin position="415"/>
        <end position="424"/>
    </location>
</feature>
<dbReference type="InterPro" id="IPR013087">
    <property type="entry name" value="Znf_C2H2_type"/>
</dbReference>
<evidence type="ECO:0000313" key="3">
    <source>
        <dbReference type="EMBL" id="TKX20438.1"/>
    </source>
</evidence>
<comment type="caution">
    <text evidence="3">The sequence shown here is derived from an EMBL/GenBank/DDBJ whole genome shotgun (WGS) entry which is preliminary data.</text>
</comment>
<evidence type="ECO:0000259" key="2">
    <source>
        <dbReference type="SMART" id="SM00355"/>
    </source>
</evidence>
<evidence type="ECO:0000313" key="4">
    <source>
        <dbReference type="Proteomes" id="UP000308133"/>
    </source>
</evidence>
<organism evidence="3 4">
    <name type="scientific">Elsinoe australis</name>
    <dbReference type="NCBI Taxonomy" id="40998"/>
    <lineage>
        <taxon>Eukaryota</taxon>
        <taxon>Fungi</taxon>
        <taxon>Dikarya</taxon>
        <taxon>Ascomycota</taxon>
        <taxon>Pezizomycotina</taxon>
        <taxon>Dothideomycetes</taxon>
        <taxon>Dothideomycetidae</taxon>
        <taxon>Myriangiales</taxon>
        <taxon>Elsinoaceae</taxon>
        <taxon>Elsinoe</taxon>
    </lineage>
</organism>
<sequence length="424" mass="47365">MWDLSGLEFDSAPELMTFFHWTCLTDLPNYKHPNHARLFPDKDALSALYAEPSLEFAPGLLEALQSDTPPPLSWFENLPSSCPKNKWGWYVVPMRKDGCEPRAYWGSGTKTDGGVGNRMKVYAEEKGLLPQRVRESLDEGYEITHIGLLGTVDIPGPALAPALEVFCLGVEAVFTWLFWGLWSKTTGYGAGTGACLWPVDTLEYGGLCTHSAFIEPGCKRHDLTAEELEAAAQVIKGRKLVAAAARGRRYRKRKADVDPEFYANRWTASVKKHAGEYRCETCNITFCSKEAMTKHLASDSAAELHAAAGVEFASEAERTALKATMKRSYDKRKEEDRYRCDPCDHTFANKLRFDEHNANPAFAAIHLAAENGEPPKQSAYRCRACNRGFSTKYSHRNHMDNPRFKPIHDKFNAAETASTLPSAQ</sequence>
<proteinExistence type="predicted"/>
<protein>
    <submittedName>
        <fullName evidence="3">C2H2 type zinc finger domain-containing protein 10</fullName>
    </submittedName>
</protein>
<dbReference type="Pfam" id="PF12874">
    <property type="entry name" value="zf-met"/>
    <property type="match status" value="1"/>
</dbReference>